<reference evidence="2" key="2">
    <citation type="submission" date="2015-06" db="UniProtKB">
        <authorList>
            <consortium name="EnsemblMetazoa"/>
        </authorList>
    </citation>
    <scope>IDENTIFICATION</scope>
</reference>
<dbReference type="Proteomes" id="UP000015104">
    <property type="component" value="Unassembled WGS sequence"/>
</dbReference>
<dbReference type="EnsemblMetazoa" id="tetur80g00020.1">
    <property type="protein sequence ID" value="tetur80g00020.1"/>
    <property type="gene ID" value="tetur80g00020"/>
</dbReference>
<evidence type="ECO:0000256" key="1">
    <source>
        <dbReference type="SAM" id="MobiDB-lite"/>
    </source>
</evidence>
<name>T1L6G8_TETUR</name>
<dbReference type="HOGENOM" id="CLU_770151_0_0_1"/>
<protein>
    <submittedName>
        <fullName evidence="2">Uncharacterized protein</fullName>
    </submittedName>
</protein>
<evidence type="ECO:0000313" key="2">
    <source>
        <dbReference type="EnsemblMetazoa" id="tetur80g00020.1"/>
    </source>
</evidence>
<organism evidence="2 3">
    <name type="scientific">Tetranychus urticae</name>
    <name type="common">Two-spotted spider mite</name>
    <dbReference type="NCBI Taxonomy" id="32264"/>
    <lineage>
        <taxon>Eukaryota</taxon>
        <taxon>Metazoa</taxon>
        <taxon>Ecdysozoa</taxon>
        <taxon>Arthropoda</taxon>
        <taxon>Chelicerata</taxon>
        <taxon>Arachnida</taxon>
        <taxon>Acari</taxon>
        <taxon>Acariformes</taxon>
        <taxon>Trombidiformes</taxon>
        <taxon>Prostigmata</taxon>
        <taxon>Eleutherengona</taxon>
        <taxon>Raphignathae</taxon>
        <taxon>Tetranychoidea</taxon>
        <taxon>Tetranychidae</taxon>
        <taxon>Tetranychus</taxon>
    </lineage>
</organism>
<evidence type="ECO:0000313" key="3">
    <source>
        <dbReference type="Proteomes" id="UP000015104"/>
    </source>
</evidence>
<dbReference type="EMBL" id="CAEY01001906">
    <property type="status" value="NOT_ANNOTATED_CDS"/>
    <property type="molecule type" value="Genomic_DNA"/>
</dbReference>
<proteinExistence type="predicted"/>
<dbReference type="AlphaFoldDB" id="T1L6G8"/>
<feature type="region of interest" description="Disordered" evidence="1">
    <location>
        <begin position="1"/>
        <end position="71"/>
    </location>
</feature>
<feature type="compositionally biased region" description="Basic and acidic residues" evidence="1">
    <location>
        <begin position="12"/>
        <end position="29"/>
    </location>
</feature>
<keyword evidence="3" id="KW-1185">Reference proteome</keyword>
<sequence length="360" mass="41845">MFVFLDSGVKAGDGDPGHGLGSEDNKNRNDSGFNDGDEATTKEGIVSIENEGSEDGLESEDNKNGNDSGFYDVEATMKEDSGVKYGDEAKTKEESVHIPDKDPQDVNQQKIVDKVDIFSRRQQYFVRGIHVPINVTELYEADKYESICLFGKLIQNHVYREDGKKYNYFRLKVFGSIKYLTLYFKYYEKVEQRYLQMKMKDLEKLKNKSLCIGGSLFEGKMYVEFIYMVPDFIVKGMESSASELYIYRLRLRVAVEVYNWSKQLYINHGERVRRSIIAVKKGFQSIQWFQDINHIFNHRNWFNWCDMLGNSLGINSENDHNKIKSNSNQSLKCTEYSQFFDMNFYLDNPANDLVGDIDWN</sequence>
<reference evidence="3" key="1">
    <citation type="submission" date="2011-08" db="EMBL/GenBank/DDBJ databases">
        <authorList>
            <person name="Rombauts S."/>
        </authorList>
    </citation>
    <scope>NUCLEOTIDE SEQUENCE</scope>
    <source>
        <strain evidence="3">London</strain>
    </source>
</reference>
<accession>T1L6G8</accession>